<dbReference type="EMBL" id="CP090978">
    <property type="protein sequence ID" value="UJF34292.1"/>
    <property type="molecule type" value="Genomic_DNA"/>
</dbReference>
<proteinExistence type="predicted"/>
<sequence length="638" mass="72911">MNDYYDLEGQRQRKQEIFYSFSQEHHRFFSWNGDYIGKDMGHAPRPADLMQCCVTYLHGRETEAVRKANAVIRRLSMGTCHFLPYYSLFLLNTVADLLDSDVKEKLIIYSNEHLDEFAGRDHDFVGVNDNYPCISSYTLMAGGLRFQRPELVEKGKLRLGQLAEMLRRRGAPSEYNSPSYTILQIHALSAIPELHVDEEMSAMAKQCEHRIWVEYLSHLYLPACRLAGPYSRSYMPTLLEHGIHPSIIYVLFGNIINHFGFNNEEMTSRFKESDHHLLAADFHLPVELAEWFLNRKYPFTVEATTEFNASTDEVIGVQKLWSDPDAGPDQQSFAEFLPEYASGTGRISTYMTEGYSLGVASREWHCGSQTDTFLGIYTPPIQGRHDVRMLFSRYSINDTLPGQTNGYPQLGTSNGPYLFWDQGRKLGLHHESTAMMLYKPRVYGRKQVTSLRLMLIMPITEGEPDELWFGEQQVSNLVGESVVLCPIFLKIGQVYTAIFPLVPTNHGRKRAIRAEKSNGFMILSFYNYEGRQRDFSKEEFLLTGSGFITEFGSEQQYGSFQLFKQAVSSHRCSDQYLTNIHMRDRTVRQTVYERGGVKLACEYSPVSEGIRYMSVNGRPIGDVALAATGLDVSKLPFI</sequence>
<reference evidence="1 2" key="1">
    <citation type="journal article" date="2024" name="Int. J. Syst. Evol. Microbiol.">
        <title>Paenibacillus hexagrammi sp. nov., a novel bacterium isolated from the gut content of Hexagrammos agrammus.</title>
        <authorList>
            <person name="Jung H.K."/>
            <person name="Kim D.G."/>
            <person name="Zin H."/>
            <person name="Park J."/>
            <person name="Jung H."/>
            <person name="Kim Y.O."/>
            <person name="Kong H.J."/>
            <person name="Kim J.W."/>
            <person name="Kim Y.S."/>
        </authorList>
    </citation>
    <scope>NUCLEOTIDE SEQUENCE [LARGE SCALE GENOMIC DNA]</scope>
    <source>
        <strain evidence="1 2">YPD9-1</strain>
    </source>
</reference>
<protein>
    <submittedName>
        <fullName evidence="1">Uncharacterized protein</fullName>
    </submittedName>
</protein>
<dbReference type="Proteomes" id="UP001649230">
    <property type="component" value="Chromosome"/>
</dbReference>
<accession>A0ABY3SKA2</accession>
<name>A0ABY3SKA2_9BACL</name>
<evidence type="ECO:0000313" key="1">
    <source>
        <dbReference type="EMBL" id="UJF34292.1"/>
    </source>
</evidence>
<gene>
    <name evidence="1" type="ORF">L0M14_03510</name>
</gene>
<evidence type="ECO:0000313" key="2">
    <source>
        <dbReference type="Proteomes" id="UP001649230"/>
    </source>
</evidence>
<keyword evidence="2" id="KW-1185">Reference proteome</keyword>
<dbReference type="RefSeq" id="WP_235120860.1">
    <property type="nucleotide sequence ID" value="NZ_CP090978.1"/>
</dbReference>
<organism evidence="1 2">
    <name type="scientific">Paenibacillus hexagrammi</name>
    <dbReference type="NCBI Taxonomy" id="2908839"/>
    <lineage>
        <taxon>Bacteria</taxon>
        <taxon>Bacillati</taxon>
        <taxon>Bacillota</taxon>
        <taxon>Bacilli</taxon>
        <taxon>Bacillales</taxon>
        <taxon>Paenibacillaceae</taxon>
        <taxon>Paenibacillus</taxon>
    </lineage>
</organism>